<feature type="non-terminal residue" evidence="1">
    <location>
        <position position="59"/>
    </location>
</feature>
<organism evidence="1">
    <name type="scientific">marine metagenome</name>
    <dbReference type="NCBI Taxonomy" id="408172"/>
    <lineage>
        <taxon>unclassified sequences</taxon>
        <taxon>metagenomes</taxon>
        <taxon>ecological metagenomes</taxon>
    </lineage>
</organism>
<dbReference type="EMBL" id="UINC01156424">
    <property type="protein sequence ID" value="SVD52832.1"/>
    <property type="molecule type" value="Genomic_DNA"/>
</dbReference>
<feature type="non-terminal residue" evidence="1">
    <location>
        <position position="1"/>
    </location>
</feature>
<gene>
    <name evidence="1" type="ORF">METZ01_LOCUS405686</name>
</gene>
<protein>
    <submittedName>
        <fullName evidence="1">Uncharacterized protein</fullName>
    </submittedName>
</protein>
<dbReference type="AlphaFoldDB" id="A0A382W1Y4"/>
<sequence length="59" mass="6897">VLSKWIILFFLGSFPFGQDVIGEGLYEEELINFLRANYKTSTTLGYNNGRDTMYLRIDR</sequence>
<reference evidence="1" key="1">
    <citation type="submission" date="2018-05" db="EMBL/GenBank/DDBJ databases">
        <authorList>
            <person name="Lanie J.A."/>
            <person name="Ng W.-L."/>
            <person name="Kazmierczak K.M."/>
            <person name="Andrzejewski T.M."/>
            <person name="Davidsen T.M."/>
            <person name="Wayne K.J."/>
            <person name="Tettelin H."/>
            <person name="Glass J.I."/>
            <person name="Rusch D."/>
            <person name="Podicherti R."/>
            <person name="Tsui H.-C.T."/>
            <person name="Winkler M.E."/>
        </authorList>
    </citation>
    <scope>NUCLEOTIDE SEQUENCE</scope>
</reference>
<accession>A0A382W1Y4</accession>
<proteinExistence type="predicted"/>
<evidence type="ECO:0000313" key="1">
    <source>
        <dbReference type="EMBL" id="SVD52832.1"/>
    </source>
</evidence>
<name>A0A382W1Y4_9ZZZZ</name>